<evidence type="ECO:0000256" key="1">
    <source>
        <dbReference type="ARBA" id="ARBA00004651"/>
    </source>
</evidence>
<proteinExistence type="predicted"/>
<accession>A0ABV7YBA8</accession>
<keyword evidence="4 6" id="KW-1133">Transmembrane helix</keyword>
<evidence type="ECO:0000256" key="2">
    <source>
        <dbReference type="ARBA" id="ARBA00022475"/>
    </source>
</evidence>
<feature type="transmembrane region" description="Helical" evidence="6">
    <location>
        <begin position="224"/>
        <end position="246"/>
    </location>
</feature>
<feature type="transmembrane region" description="Helical" evidence="6">
    <location>
        <begin position="286"/>
        <end position="305"/>
    </location>
</feature>
<organism evidence="8 9">
    <name type="scientific">Tenggerimyces flavus</name>
    <dbReference type="NCBI Taxonomy" id="1708749"/>
    <lineage>
        <taxon>Bacteria</taxon>
        <taxon>Bacillati</taxon>
        <taxon>Actinomycetota</taxon>
        <taxon>Actinomycetes</taxon>
        <taxon>Propionibacteriales</taxon>
        <taxon>Nocardioidaceae</taxon>
        <taxon>Tenggerimyces</taxon>
    </lineage>
</organism>
<dbReference type="Pfam" id="PF07690">
    <property type="entry name" value="MFS_1"/>
    <property type="match status" value="2"/>
</dbReference>
<protein>
    <submittedName>
        <fullName evidence="8">MFS transporter</fullName>
    </submittedName>
</protein>
<dbReference type="Proteomes" id="UP001595699">
    <property type="component" value="Unassembled WGS sequence"/>
</dbReference>
<keyword evidence="5 6" id="KW-0472">Membrane</keyword>
<feature type="transmembrane region" description="Helical" evidence="6">
    <location>
        <begin position="105"/>
        <end position="125"/>
    </location>
</feature>
<feature type="domain" description="Major facilitator superfamily (MFS) profile" evidence="7">
    <location>
        <begin position="224"/>
        <end position="420"/>
    </location>
</feature>
<gene>
    <name evidence="8" type="ORF">ACFOUW_13630</name>
</gene>
<keyword evidence="3 6" id="KW-0812">Transmembrane</keyword>
<evidence type="ECO:0000313" key="8">
    <source>
        <dbReference type="EMBL" id="MFC3761877.1"/>
    </source>
</evidence>
<evidence type="ECO:0000256" key="5">
    <source>
        <dbReference type="ARBA" id="ARBA00023136"/>
    </source>
</evidence>
<keyword evidence="9" id="KW-1185">Reference proteome</keyword>
<dbReference type="SUPFAM" id="SSF103473">
    <property type="entry name" value="MFS general substrate transporter"/>
    <property type="match status" value="1"/>
</dbReference>
<dbReference type="InterPro" id="IPR011701">
    <property type="entry name" value="MFS"/>
</dbReference>
<feature type="transmembrane region" description="Helical" evidence="6">
    <location>
        <begin position="352"/>
        <end position="373"/>
    </location>
</feature>
<dbReference type="InterPro" id="IPR020846">
    <property type="entry name" value="MFS_dom"/>
</dbReference>
<comment type="subcellular location">
    <subcellularLocation>
        <location evidence="1">Cell membrane</location>
        <topology evidence="1">Multi-pass membrane protein</topology>
    </subcellularLocation>
</comment>
<evidence type="ECO:0000259" key="7">
    <source>
        <dbReference type="PROSITE" id="PS50850"/>
    </source>
</evidence>
<keyword evidence="2" id="KW-1003">Cell membrane</keyword>
<dbReference type="InterPro" id="IPR036259">
    <property type="entry name" value="MFS_trans_sf"/>
</dbReference>
<dbReference type="CDD" id="cd06173">
    <property type="entry name" value="MFS_MefA_like"/>
    <property type="match status" value="1"/>
</dbReference>
<dbReference type="PANTHER" id="PTHR23513:SF6">
    <property type="entry name" value="MAJOR FACILITATOR SUPERFAMILY ASSOCIATED DOMAIN-CONTAINING PROTEIN"/>
    <property type="match status" value="1"/>
</dbReference>
<feature type="transmembrane region" description="Helical" evidence="6">
    <location>
        <begin position="172"/>
        <end position="189"/>
    </location>
</feature>
<feature type="transmembrane region" description="Helical" evidence="6">
    <location>
        <begin position="379"/>
        <end position="397"/>
    </location>
</feature>
<dbReference type="PROSITE" id="PS50850">
    <property type="entry name" value="MFS"/>
    <property type="match status" value="1"/>
</dbReference>
<evidence type="ECO:0000256" key="6">
    <source>
        <dbReference type="SAM" id="Phobius"/>
    </source>
</evidence>
<dbReference type="PRINTS" id="PR01988">
    <property type="entry name" value="EXPORTERBACE"/>
</dbReference>
<dbReference type="EMBL" id="JBHRZH010000011">
    <property type="protein sequence ID" value="MFC3761877.1"/>
    <property type="molecule type" value="Genomic_DNA"/>
</dbReference>
<dbReference type="RefSeq" id="WP_205121411.1">
    <property type="nucleotide sequence ID" value="NZ_JAFBCM010000001.1"/>
</dbReference>
<feature type="transmembrane region" description="Helical" evidence="6">
    <location>
        <begin position="21"/>
        <end position="42"/>
    </location>
</feature>
<feature type="transmembrane region" description="Helical" evidence="6">
    <location>
        <begin position="48"/>
        <end position="68"/>
    </location>
</feature>
<reference evidence="9" key="1">
    <citation type="journal article" date="2019" name="Int. J. Syst. Evol. Microbiol.">
        <title>The Global Catalogue of Microorganisms (GCM) 10K type strain sequencing project: providing services to taxonomists for standard genome sequencing and annotation.</title>
        <authorList>
            <consortium name="The Broad Institute Genomics Platform"/>
            <consortium name="The Broad Institute Genome Sequencing Center for Infectious Disease"/>
            <person name="Wu L."/>
            <person name="Ma J."/>
        </authorList>
    </citation>
    <scope>NUCLEOTIDE SEQUENCE [LARGE SCALE GENOMIC DNA]</scope>
    <source>
        <strain evidence="9">CGMCC 4.7241</strain>
    </source>
</reference>
<name>A0ABV7YBA8_9ACTN</name>
<dbReference type="Gene3D" id="1.20.1250.20">
    <property type="entry name" value="MFS general substrate transporter like domains"/>
    <property type="match status" value="1"/>
</dbReference>
<feature type="transmembrane region" description="Helical" evidence="6">
    <location>
        <begin position="258"/>
        <end position="279"/>
    </location>
</feature>
<dbReference type="InterPro" id="IPR022324">
    <property type="entry name" value="Bacilysin_exporter_BacE_put"/>
</dbReference>
<evidence type="ECO:0000256" key="4">
    <source>
        <dbReference type="ARBA" id="ARBA00022989"/>
    </source>
</evidence>
<feature type="transmembrane region" description="Helical" evidence="6">
    <location>
        <begin position="311"/>
        <end position="331"/>
    </location>
</feature>
<evidence type="ECO:0000256" key="3">
    <source>
        <dbReference type="ARBA" id="ARBA00022692"/>
    </source>
</evidence>
<comment type="caution">
    <text evidence="8">The sequence shown here is derived from an EMBL/GenBank/DDBJ whole genome shotgun (WGS) entry which is preliminary data.</text>
</comment>
<evidence type="ECO:0000313" key="9">
    <source>
        <dbReference type="Proteomes" id="UP001595699"/>
    </source>
</evidence>
<dbReference type="PANTHER" id="PTHR23513">
    <property type="entry name" value="INTEGRAL MEMBRANE EFFLUX PROTEIN-RELATED"/>
    <property type="match status" value="1"/>
</dbReference>
<sequence>MTTSTSIWRNGDFRLFLGGQLISQLGDSLQLLALPLLVITLTGSPTQAGLVLGVSTATYLVVGLVAGALVDRWDRKRTMIWCEIGRAVLTATIPVVMIWDALTMAQVYGVAVTTGILTVLFRTAWTTALPNVVPAHQLPDALGATHASGSALSIVGSSIAGATYALGRAVPFVFNVVSFLVSAVTLRAIRTRFQEEAPAEPAASGNRLVGEVRDGLQWLWGQRVLRLLTIVEAADALRFGAGYLLIIELARHVGANPVQVGLVFTGAAIGGLAGGLLAGKIAGRFALGRVATVMLWVEAAAFPLYAIAPSWIWLALVAFSESVITPIYSVAMDTYRLSITPDRMRGRVMSALGTLVTGASAVGTMVGGVLLGLIGAPALAIACSVWLLALAVLATASRTLRTARASRSGSSESRLGSDYS</sequence>